<dbReference type="Pfam" id="PF03328">
    <property type="entry name" value="HpcH_HpaI"/>
    <property type="match status" value="1"/>
</dbReference>
<proteinExistence type="inferred from homology"/>
<keyword evidence="3" id="KW-0456">Lyase</keyword>
<dbReference type="VEuPathDB" id="FungiDB:AB675_9654"/>
<protein>
    <submittedName>
        <fullName evidence="5">4-hydroxy-2-oxovalerate aldolase</fullName>
    </submittedName>
</protein>
<evidence type="ECO:0000259" key="4">
    <source>
        <dbReference type="Pfam" id="PF03328"/>
    </source>
</evidence>
<evidence type="ECO:0000256" key="1">
    <source>
        <dbReference type="ARBA" id="ARBA00005568"/>
    </source>
</evidence>
<keyword evidence="6" id="KW-1185">Reference proteome</keyword>
<dbReference type="SUPFAM" id="SSF51621">
    <property type="entry name" value="Phosphoenolpyruvate/pyruvate domain"/>
    <property type="match status" value="1"/>
</dbReference>
<dbReference type="GO" id="GO:0016832">
    <property type="term" value="F:aldehyde-lyase activity"/>
    <property type="evidence" value="ECO:0007669"/>
    <property type="project" value="TreeGrafter"/>
</dbReference>
<evidence type="ECO:0000313" key="6">
    <source>
        <dbReference type="Proteomes" id="UP000038010"/>
    </source>
</evidence>
<name>A0A0N0NP80_9EURO</name>
<dbReference type="InterPro" id="IPR015813">
    <property type="entry name" value="Pyrv/PenolPyrv_kinase-like_dom"/>
</dbReference>
<evidence type="ECO:0000256" key="2">
    <source>
        <dbReference type="ARBA" id="ARBA00022723"/>
    </source>
</evidence>
<dbReference type="GO" id="GO:0046872">
    <property type="term" value="F:metal ion binding"/>
    <property type="evidence" value="ECO:0007669"/>
    <property type="project" value="UniProtKB-KW"/>
</dbReference>
<dbReference type="OrthoDB" id="1621678at2759"/>
<dbReference type="AlphaFoldDB" id="A0A0N0NP80"/>
<sequence length="194" mass="20716">MVPMVETREQAEAIVRGCRYPNLRSSDGTTTTATTLNGTRGAGGMFAHHAFPSSHPMSASGRAYWQHANTEIIIIAQIESALAVANIEAIASTPGLDALFIGPNDLAASMGYVPFEHGQIQEVQDAIARVLKVGNREGKYMGCFALGADEAARRWEEGWDFVNCGADLVALAGWMGSEMGKLGRLVMEGKETGN</sequence>
<evidence type="ECO:0000313" key="5">
    <source>
        <dbReference type="EMBL" id="KPI42229.1"/>
    </source>
</evidence>
<dbReference type="STRING" id="1664694.A0A0N0NP80"/>
<dbReference type="EMBL" id="LFJN01000007">
    <property type="protein sequence ID" value="KPI42229.1"/>
    <property type="molecule type" value="Genomic_DNA"/>
</dbReference>
<dbReference type="Proteomes" id="UP000038010">
    <property type="component" value="Unassembled WGS sequence"/>
</dbReference>
<dbReference type="PANTHER" id="PTHR30502:SF0">
    <property type="entry name" value="PHOSPHOENOLPYRUVATE CARBOXYLASE FAMILY PROTEIN"/>
    <property type="match status" value="1"/>
</dbReference>
<comment type="similarity">
    <text evidence="1">Belongs to the HpcH/HpaI aldolase family.</text>
</comment>
<dbReference type="InterPro" id="IPR050251">
    <property type="entry name" value="HpcH-HpaI_aldolase"/>
</dbReference>
<keyword evidence="2" id="KW-0479">Metal-binding</keyword>
<dbReference type="GeneID" id="28742088"/>
<accession>A0A0N0NP80</accession>
<comment type="caution">
    <text evidence="5">The sequence shown here is derived from an EMBL/GenBank/DDBJ whole genome shotgun (WGS) entry which is preliminary data.</text>
</comment>
<dbReference type="Gene3D" id="3.20.20.60">
    <property type="entry name" value="Phosphoenolpyruvate-binding domains"/>
    <property type="match status" value="1"/>
</dbReference>
<feature type="domain" description="HpcH/HpaI aldolase/citrate lyase" evidence="4">
    <location>
        <begin position="1"/>
        <end position="169"/>
    </location>
</feature>
<dbReference type="GO" id="GO:0005737">
    <property type="term" value="C:cytoplasm"/>
    <property type="evidence" value="ECO:0007669"/>
    <property type="project" value="TreeGrafter"/>
</dbReference>
<dbReference type="PANTHER" id="PTHR30502">
    <property type="entry name" value="2-KETO-3-DEOXY-L-RHAMNONATE ALDOLASE"/>
    <property type="match status" value="1"/>
</dbReference>
<dbReference type="InterPro" id="IPR005000">
    <property type="entry name" value="Aldolase/citrate-lyase_domain"/>
</dbReference>
<dbReference type="InterPro" id="IPR040442">
    <property type="entry name" value="Pyrv_kinase-like_dom_sf"/>
</dbReference>
<organism evidence="5 6">
    <name type="scientific">Cyphellophora attinorum</name>
    <dbReference type="NCBI Taxonomy" id="1664694"/>
    <lineage>
        <taxon>Eukaryota</taxon>
        <taxon>Fungi</taxon>
        <taxon>Dikarya</taxon>
        <taxon>Ascomycota</taxon>
        <taxon>Pezizomycotina</taxon>
        <taxon>Eurotiomycetes</taxon>
        <taxon>Chaetothyriomycetidae</taxon>
        <taxon>Chaetothyriales</taxon>
        <taxon>Cyphellophoraceae</taxon>
        <taxon>Cyphellophora</taxon>
    </lineage>
</organism>
<dbReference type="RefSeq" id="XP_018002192.1">
    <property type="nucleotide sequence ID" value="XM_018150208.1"/>
</dbReference>
<reference evidence="5 6" key="1">
    <citation type="submission" date="2015-06" db="EMBL/GenBank/DDBJ databases">
        <title>Draft genome of the ant-associated black yeast Phialophora attae CBS 131958.</title>
        <authorList>
            <person name="Moreno L.F."/>
            <person name="Stielow B.J."/>
            <person name="de Hoog S."/>
            <person name="Vicente V.A."/>
            <person name="Weiss V.A."/>
            <person name="de Vries M."/>
            <person name="Cruz L.M."/>
            <person name="Souza E.M."/>
        </authorList>
    </citation>
    <scope>NUCLEOTIDE SEQUENCE [LARGE SCALE GENOMIC DNA]</scope>
    <source>
        <strain evidence="5 6">CBS 131958</strain>
    </source>
</reference>
<gene>
    <name evidence="5" type="ORF">AB675_9654</name>
</gene>
<evidence type="ECO:0000256" key="3">
    <source>
        <dbReference type="ARBA" id="ARBA00023239"/>
    </source>
</evidence>